<evidence type="ECO:0000313" key="1">
    <source>
        <dbReference type="EMBL" id="KAK2548931.1"/>
    </source>
</evidence>
<dbReference type="EMBL" id="JARQWQ010000135">
    <property type="protein sequence ID" value="KAK2548931.1"/>
    <property type="molecule type" value="Genomic_DNA"/>
</dbReference>
<gene>
    <name evidence="1" type="ORF">P5673_030755</name>
</gene>
<evidence type="ECO:0000313" key="2">
    <source>
        <dbReference type="Proteomes" id="UP001249851"/>
    </source>
</evidence>
<dbReference type="Proteomes" id="UP001249851">
    <property type="component" value="Unassembled WGS sequence"/>
</dbReference>
<comment type="caution">
    <text evidence="1">The sequence shown here is derived from an EMBL/GenBank/DDBJ whole genome shotgun (WGS) entry which is preliminary data.</text>
</comment>
<reference evidence="1" key="2">
    <citation type="journal article" date="2023" name="Science">
        <title>Genomic signatures of disease resistance in endangered staghorn corals.</title>
        <authorList>
            <person name="Vollmer S.V."/>
            <person name="Selwyn J.D."/>
            <person name="Despard B.A."/>
            <person name="Roesel C.L."/>
        </authorList>
    </citation>
    <scope>NUCLEOTIDE SEQUENCE</scope>
    <source>
        <strain evidence="1">K2</strain>
    </source>
</reference>
<sequence length="113" mass="12596">MSVLKKEKESKKIDGIVAVQCAKLKKASEELIDSLLKAQERKTKASNCILSSFARYIYQSHLSNFFRSGGIASLLKQEGDLSSDVQQFRPERDLNPDLCDACAVRFRLAIVSA</sequence>
<name>A0AAD9PU50_ACRCE</name>
<proteinExistence type="predicted"/>
<reference evidence="1" key="1">
    <citation type="journal article" date="2023" name="G3 (Bethesda)">
        <title>Whole genome assembly and annotation of the endangered Caribbean coral Acropora cervicornis.</title>
        <authorList>
            <person name="Selwyn J.D."/>
            <person name="Vollmer S.V."/>
        </authorList>
    </citation>
    <scope>NUCLEOTIDE SEQUENCE</scope>
    <source>
        <strain evidence="1">K2</strain>
    </source>
</reference>
<accession>A0AAD9PU50</accession>
<protein>
    <submittedName>
        <fullName evidence="1">Uncharacterized protein</fullName>
    </submittedName>
</protein>
<keyword evidence="2" id="KW-1185">Reference proteome</keyword>
<dbReference type="AlphaFoldDB" id="A0AAD9PU50"/>
<organism evidence="1 2">
    <name type="scientific">Acropora cervicornis</name>
    <name type="common">Staghorn coral</name>
    <dbReference type="NCBI Taxonomy" id="6130"/>
    <lineage>
        <taxon>Eukaryota</taxon>
        <taxon>Metazoa</taxon>
        <taxon>Cnidaria</taxon>
        <taxon>Anthozoa</taxon>
        <taxon>Hexacorallia</taxon>
        <taxon>Scleractinia</taxon>
        <taxon>Astrocoeniina</taxon>
        <taxon>Acroporidae</taxon>
        <taxon>Acropora</taxon>
    </lineage>
</organism>